<organism evidence="1">
    <name type="scientific">Physcomitrium patens</name>
    <name type="common">Spreading-leaved earth moss</name>
    <name type="synonym">Physcomitrella patens</name>
    <dbReference type="NCBI Taxonomy" id="3218"/>
    <lineage>
        <taxon>Eukaryota</taxon>
        <taxon>Viridiplantae</taxon>
        <taxon>Streptophyta</taxon>
        <taxon>Embryophyta</taxon>
        <taxon>Bryophyta</taxon>
        <taxon>Bryophytina</taxon>
        <taxon>Bryopsida</taxon>
        <taxon>Funariidae</taxon>
        <taxon>Funariales</taxon>
        <taxon>Funariaceae</taxon>
        <taxon>Physcomitrium</taxon>
    </lineage>
</organism>
<name>A0A2K1JRV9_PHYPA</name>
<sequence length="82" mass="8923">MSVCFVDCGGVLRSRWVCTQIFIRCQGRAAQLRDLPEGVRILCNGDIEGRCAQFGERALSCVIFLLNPCPGDLDAGVFCLLG</sequence>
<dbReference type="Gramene" id="Pp3c12_23300V3.2">
    <property type="protein sequence ID" value="PAC:32974048.CDS.1"/>
    <property type="gene ID" value="Pp3c12_23300"/>
</dbReference>
<reference evidence="1 3" key="1">
    <citation type="journal article" date="2008" name="Science">
        <title>The Physcomitrella genome reveals evolutionary insights into the conquest of land by plants.</title>
        <authorList>
            <person name="Rensing S."/>
            <person name="Lang D."/>
            <person name="Zimmer A."/>
            <person name="Terry A."/>
            <person name="Salamov A."/>
            <person name="Shapiro H."/>
            <person name="Nishiyama T."/>
            <person name="Perroud P.-F."/>
            <person name="Lindquist E."/>
            <person name="Kamisugi Y."/>
            <person name="Tanahashi T."/>
            <person name="Sakakibara K."/>
            <person name="Fujita T."/>
            <person name="Oishi K."/>
            <person name="Shin-I T."/>
            <person name="Kuroki Y."/>
            <person name="Toyoda A."/>
            <person name="Suzuki Y."/>
            <person name="Hashimoto A."/>
            <person name="Yamaguchi K."/>
            <person name="Sugano A."/>
            <person name="Kohara Y."/>
            <person name="Fujiyama A."/>
            <person name="Anterola A."/>
            <person name="Aoki S."/>
            <person name="Ashton N."/>
            <person name="Barbazuk W.B."/>
            <person name="Barker E."/>
            <person name="Bennetzen J."/>
            <person name="Bezanilla M."/>
            <person name="Blankenship R."/>
            <person name="Cho S.H."/>
            <person name="Dutcher S."/>
            <person name="Estelle M."/>
            <person name="Fawcett J.A."/>
            <person name="Gundlach H."/>
            <person name="Hanada K."/>
            <person name="Heyl A."/>
            <person name="Hicks K.A."/>
            <person name="Hugh J."/>
            <person name="Lohr M."/>
            <person name="Mayer K."/>
            <person name="Melkozernov A."/>
            <person name="Murata T."/>
            <person name="Nelson D."/>
            <person name="Pils B."/>
            <person name="Prigge M."/>
            <person name="Reiss B."/>
            <person name="Renner T."/>
            <person name="Rombauts S."/>
            <person name="Rushton P."/>
            <person name="Sanderfoot A."/>
            <person name="Schween G."/>
            <person name="Shiu S.-H."/>
            <person name="Stueber K."/>
            <person name="Theodoulou F.L."/>
            <person name="Tu H."/>
            <person name="Van de Peer Y."/>
            <person name="Verrier P.J."/>
            <person name="Waters E."/>
            <person name="Wood A."/>
            <person name="Yang L."/>
            <person name="Cove D."/>
            <person name="Cuming A."/>
            <person name="Hasebe M."/>
            <person name="Lucas S."/>
            <person name="Mishler D.B."/>
            <person name="Reski R."/>
            <person name="Grigoriev I."/>
            <person name="Quatrano R.S."/>
            <person name="Boore J.L."/>
        </authorList>
    </citation>
    <scope>NUCLEOTIDE SEQUENCE [LARGE SCALE GENOMIC DNA]</scope>
    <source>
        <strain evidence="2 3">cv. Gransden 2004</strain>
    </source>
</reference>
<evidence type="ECO:0000313" key="2">
    <source>
        <dbReference type="EnsemblPlants" id="PAC:32974047.CDS.1"/>
    </source>
</evidence>
<proteinExistence type="predicted"/>
<gene>
    <name evidence="1" type="ORF">PHYPA_016653</name>
</gene>
<dbReference type="AlphaFoldDB" id="A0A2K1JRV9"/>
<dbReference type="EMBL" id="ABEU02000012">
    <property type="protein sequence ID" value="PNR44269.1"/>
    <property type="molecule type" value="Genomic_DNA"/>
</dbReference>
<dbReference type="PaxDb" id="3218-PP1S118_116V6.1"/>
<reference evidence="2" key="3">
    <citation type="submission" date="2020-12" db="UniProtKB">
        <authorList>
            <consortium name="EnsemblPlants"/>
        </authorList>
    </citation>
    <scope>IDENTIFICATION</scope>
</reference>
<reference evidence="1 3" key="2">
    <citation type="journal article" date="2018" name="Plant J.">
        <title>The Physcomitrella patens chromosome-scale assembly reveals moss genome structure and evolution.</title>
        <authorList>
            <person name="Lang D."/>
            <person name="Ullrich K.K."/>
            <person name="Murat F."/>
            <person name="Fuchs J."/>
            <person name="Jenkins J."/>
            <person name="Haas F.B."/>
            <person name="Piednoel M."/>
            <person name="Gundlach H."/>
            <person name="Van Bel M."/>
            <person name="Meyberg R."/>
            <person name="Vives C."/>
            <person name="Morata J."/>
            <person name="Symeonidi A."/>
            <person name="Hiss M."/>
            <person name="Muchero W."/>
            <person name="Kamisugi Y."/>
            <person name="Saleh O."/>
            <person name="Blanc G."/>
            <person name="Decker E.L."/>
            <person name="van Gessel N."/>
            <person name="Grimwood J."/>
            <person name="Hayes R.D."/>
            <person name="Graham S.W."/>
            <person name="Gunter L.E."/>
            <person name="McDaniel S.F."/>
            <person name="Hoernstein S.N.W."/>
            <person name="Larsson A."/>
            <person name="Li F.W."/>
            <person name="Perroud P.F."/>
            <person name="Phillips J."/>
            <person name="Ranjan P."/>
            <person name="Rokshar D.S."/>
            <person name="Rothfels C.J."/>
            <person name="Schneider L."/>
            <person name="Shu S."/>
            <person name="Stevenson D.W."/>
            <person name="Thummler F."/>
            <person name="Tillich M."/>
            <person name="Villarreal Aguilar J.C."/>
            <person name="Widiez T."/>
            <person name="Wong G.K."/>
            <person name="Wymore A."/>
            <person name="Zhang Y."/>
            <person name="Zimmer A.D."/>
            <person name="Quatrano R.S."/>
            <person name="Mayer K.F.X."/>
            <person name="Goodstein D."/>
            <person name="Casacuberta J.M."/>
            <person name="Vandepoele K."/>
            <person name="Reski R."/>
            <person name="Cuming A.C."/>
            <person name="Tuskan G.A."/>
            <person name="Maumus F."/>
            <person name="Salse J."/>
            <person name="Schmutz J."/>
            <person name="Rensing S.A."/>
        </authorList>
    </citation>
    <scope>NUCLEOTIDE SEQUENCE [LARGE SCALE GENOMIC DNA]</scope>
    <source>
        <strain evidence="2 3">cv. Gransden 2004</strain>
    </source>
</reference>
<dbReference type="EnsemblPlants" id="Pp3c12_23300V3.1">
    <property type="protein sequence ID" value="PAC:32974047.CDS.1"/>
    <property type="gene ID" value="Pp3c12_23300"/>
</dbReference>
<dbReference type="InParanoid" id="A0A2K1JRV9"/>
<dbReference type="Proteomes" id="UP000006727">
    <property type="component" value="Chromosome 12"/>
</dbReference>
<dbReference type="EnsemblPlants" id="Pp3c12_23300V3.2">
    <property type="protein sequence ID" value="PAC:32974048.CDS.1"/>
    <property type="gene ID" value="Pp3c12_23300"/>
</dbReference>
<protein>
    <submittedName>
        <fullName evidence="1 2">Uncharacterized protein</fullName>
    </submittedName>
</protein>
<dbReference type="Gramene" id="Pp3c12_23300V3.1">
    <property type="protein sequence ID" value="PAC:32974047.CDS.1"/>
    <property type="gene ID" value="Pp3c12_23300"/>
</dbReference>
<evidence type="ECO:0000313" key="1">
    <source>
        <dbReference type="EMBL" id="PNR44269.1"/>
    </source>
</evidence>
<keyword evidence="3" id="KW-1185">Reference proteome</keyword>
<accession>A0A2K1JRV9</accession>
<evidence type="ECO:0000313" key="3">
    <source>
        <dbReference type="Proteomes" id="UP000006727"/>
    </source>
</evidence>